<organism evidence="1">
    <name type="scientific">uncultured Caudovirales phage</name>
    <dbReference type="NCBI Taxonomy" id="2100421"/>
    <lineage>
        <taxon>Viruses</taxon>
        <taxon>Duplodnaviria</taxon>
        <taxon>Heunggongvirae</taxon>
        <taxon>Uroviricota</taxon>
        <taxon>Caudoviricetes</taxon>
        <taxon>Peduoviridae</taxon>
        <taxon>Maltschvirus</taxon>
        <taxon>Maltschvirus maltsch</taxon>
    </lineage>
</organism>
<evidence type="ECO:0000313" key="1">
    <source>
        <dbReference type="EMBL" id="CAB4141877.1"/>
    </source>
</evidence>
<protein>
    <submittedName>
        <fullName evidence="1">Uncharacterized protein</fullName>
    </submittedName>
</protein>
<gene>
    <name evidence="1" type="ORF">UFOVP421_6</name>
</gene>
<sequence>MGEHWCHCDPHGDNARCNRECCQPRQFTAPKPKPSREDMAEAVETLRMLASRVRGTAVAQSLSRVAAWIEGEAKHG</sequence>
<proteinExistence type="predicted"/>
<dbReference type="EMBL" id="LR796402">
    <property type="protein sequence ID" value="CAB4141877.1"/>
    <property type="molecule type" value="Genomic_DNA"/>
</dbReference>
<reference evidence="1" key="1">
    <citation type="submission" date="2020-04" db="EMBL/GenBank/DDBJ databases">
        <authorList>
            <person name="Chiriac C."/>
            <person name="Salcher M."/>
            <person name="Ghai R."/>
            <person name="Kavagutti S V."/>
        </authorList>
    </citation>
    <scope>NUCLEOTIDE SEQUENCE</scope>
</reference>
<accession>A0A6J5M8B7</accession>
<name>A0A6J5M8B7_9CAUD</name>